<sequence length="734" mass="82114">MTSNKNDFGLRLPRAVVDLARSYIRHKSTVQRGLLVVFLAAVAVRLRSTLAITRKAAATTPITSGSISHSKLDLNAIQPEPVPAGKGRKRKLRSGVSADVDAVFLKRLVRLVRVIIPGVSSKEFWLLNIFSGFLVARTMLSLYVAELDGQIVSALVRGNGRQFLLHIVYWMLVAVPATYTNSMLTFLQNKLAIGFRTRLVQHMHSKYLSDMTFYKVANLDDRIKNADQLITQDISKFCDSVSALYANLTKPVLDMALNNWQLVQNVGVEGVFIMNVFVHATGSIFRAMTPPFGRMVAEEQRLEGEFRFIHSRLIENAEEVALYSGDNAERQLLDLSYNGLLKHVNRIYVTRIWYGMLEDFTIKYLWGTSGYILCAIPAFFNMGDALTVVDSMQAAVNGSGGDIGSRTQGFITNRRLLVGASDALGRIMYSYREITELAGYTARVSELLTVFDDIAANKFQKTMVSNADVKILSQRGTIEHSESIRFTNVPIVSPNGDVLVKALNFHVDPGMHLLIVGPNGSGKSSLFRILGGLWPVYGGVVSKPNVKSVFYIPQRPYLSLGTLRDQVIYPDTRQDMEIKGITDDDLSDILNVVQVGSLVAREGGWDAEKDWKDVLAGGDKQRIAMARLFYHRPRYAILDECTSSVGMDIERIMYTHAQSLGISLMTVSHRPSLWKYHNWILQYDGQGGYVFTKLDAEKRLALQEEKNSIEQELIEAPKIIKRLAELQALVEEQK</sequence>
<dbReference type="GO" id="GO:0007031">
    <property type="term" value="P:peroxisome organization"/>
    <property type="evidence" value="ECO:0007669"/>
    <property type="project" value="TreeGrafter"/>
</dbReference>
<dbReference type="STRING" id="403673.A0A177WIB4"/>
<evidence type="ECO:0000256" key="7">
    <source>
        <dbReference type="ARBA" id="ARBA00022801"/>
    </source>
</evidence>
<keyword evidence="12" id="KW-0576">Peroxisome</keyword>
<keyword evidence="11" id="KW-0472">Membrane</keyword>
<evidence type="ECO:0000256" key="12">
    <source>
        <dbReference type="ARBA" id="ARBA00023140"/>
    </source>
</evidence>
<dbReference type="FunFam" id="3.40.50.300:FF:000800">
    <property type="entry name" value="ATP-binding cassette sub-family D member 1"/>
    <property type="match status" value="1"/>
</dbReference>
<dbReference type="InterPro" id="IPR003593">
    <property type="entry name" value="AAA+_ATPase"/>
</dbReference>
<dbReference type="InterPro" id="IPR036640">
    <property type="entry name" value="ABC1_TM_sf"/>
</dbReference>
<dbReference type="CDD" id="cd03223">
    <property type="entry name" value="ABCD_peroxisomal_ALDP"/>
    <property type="match status" value="1"/>
</dbReference>
<dbReference type="Gene3D" id="1.20.1560.10">
    <property type="entry name" value="ABC transporter type 1, transmembrane domain"/>
    <property type="match status" value="1"/>
</dbReference>
<keyword evidence="9" id="KW-1278">Translocase</keyword>
<dbReference type="GO" id="GO:0005778">
    <property type="term" value="C:peroxisomal membrane"/>
    <property type="evidence" value="ECO:0007669"/>
    <property type="project" value="TreeGrafter"/>
</dbReference>
<evidence type="ECO:0000256" key="11">
    <source>
        <dbReference type="ARBA" id="ARBA00023136"/>
    </source>
</evidence>
<keyword evidence="5" id="KW-0812">Transmembrane</keyword>
<dbReference type="GO" id="GO:0006635">
    <property type="term" value="P:fatty acid beta-oxidation"/>
    <property type="evidence" value="ECO:0007669"/>
    <property type="project" value="TreeGrafter"/>
</dbReference>
<keyword evidence="6" id="KW-0547">Nucleotide-binding</keyword>
<dbReference type="InterPro" id="IPR011527">
    <property type="entry name" value="ABC1_TM_dom"/>
</dbReference>
<dbReference type="GO" id="GO:0012505">
    <property type="term" value="C:endomembrane system"/>
    <property type="evidence" value="ECO:0007669"/>
    <property type="project" value="UniProtKB-SubCell"/>
</dbReference>
<evidence type="ECO:0000256" key="2">
    <source>
        <dbReference type="ARBA" id="ARBA00004275"/>
    </source>
</evidence>
<feature type="domain" description="ABC transporter" evidence="13">
    <location>
        <begin position="484"/>
        <end position="711"/>
    </location>
</feature>
<dbReference type="Pfam" id="PF00005">
    <property type="entry name" value="ABC_tran"/>
    <property type="match status" value="1"/>
</dbReference>
<dbReference type="eggNOG" id="KOG0064">
    <property type="taxonomic scope" value="Eukaryota"/>
</dbReference>
<keyword evidence="10" id="KW-1133">Transmembrane helix</keyword>
<dbReference type="PROSITE" id="PS50893">
    <property type="entry name" value="ABC_TRANSPORTER_2"/>
    <property type="match status" value="1"/>
</dbReference>
<accession>A0A177WIB4</accession>
<evidence type="ECO:0000256" key="6">
    <source>
        <dbReference type="ARBA" id="ARBA00022741"/>
    </source>
</evidence>
<dbReference type="OrthoDB" id="422637at2759"/>
<dbReference type="PANTHER" id="PTHR11384:SF69">
    <property type="entry name" value="PEROXISOMAL LONG-CHAIN FATTY ACID IMPORT PROTEIN 1"/>
    <property type="match status" value="1"/>
</dbReference>
<dbReference type="SMART" id="SM00382">
    <property type="entry name" value="AAA"/>
    <property type="match status" value="1"/>
</dbReference>
<evidence type="ECO:0000313" key="15">
    <source>
        <dbReference type="Proteomes" id="UP000077115"/>
    </source>
</evidence>
<dbReference type="GO" id="GO:0005524">
    <property type="term" value="F:ATP binding"/>
    <property type="evidence" value="ECO:0007669"/>
    <property type="project" value="UniProtKB-KW"/>
</dbReference>
<dbReference type="Proteomes" id="UP000077115">
    <property type="component" value="Unassembled WGS sequence"/>
</dbReference>
<reference evidence="14 15" key="1">
    <citation type="submission" date="2006-10" db="EMBL/GenBank/DDBJ databases">
        <title>The Genome Sequence of Batrachochytrium dendrobatidis JEL423.</title>
        <authorList>
            <consortium name="The Broad Institute Genome Sequencing Platform"/>
            <person name="Birren B."/>
            <person name="Lander E."/>
            <person name="Galagan J."/>
            <person name="Cuomo C."/>
            <person name="Devon K."/>
            <person name="Jaffe D."/>
            <person name="Butler J."/>
            <person name="Alvarez P."/>
            <person name="Gnerre S."/>
            <person name="Grabherr M."/>
            <person name="Kleber M."/>
            <person name="Mauceli E."/>
            <person name="Brockman W."/>
            <person name="Young S."/>
            <person name="LaButti K."/>
            <person name="Sykes S."/>
            <person name="DeCaprio D."/>
            <person name="Crawford M."/>
            <person name="Koehrsen M."/>
            <person name="Engels R."/>
            <person name="Montgomery P."/>
            <person name="Pearson M."/>
            <person name="Howarth C."/>
            <person name="Larson L."/>
            <person name="White J."/>
            <person name="O'Leary S."/>
            <person name="Kodira C."/>
            <person name="Zeng Q."/>
            <person name="Yandava C."/>
            <person name="Alvarado L."/>
            <person name="Longcore J."/>
            <person name="James T."/>
        </authorList>
    </citation>
    <scope>NUCLEOTIDE SEQUENCE [LARGE SCALE GENOMIC DNA]</scope>
    <source>
        <strain evidence="14 15">JEL423</strain>
    </source>
</reference>
<evidence type="ECO:0000256" key="9">
    <source>
        <dbReference type="ARBA" id="ARBA00022967"/>
    </source>
</evidence>
<dbReference type="PANTHER" id="PTHR11384">
    <property type="entry name" value="ATP-BINDING CASSETTE, SUB-FAMILY D MEMBER"/>
    <property type="match status" value="1"/>
</dbReference>
<gene>
    <name evidence="14" type="ORF">BDEG_23102</name>
</gene>
<dbReference type="InterPro" id="IPR050835">
    <property type="entry name" value="ABC_transporter_sub-D"/>
</dbReference>
<dbReference type="GO" id="GO:0042760">
    <property type="term" value="P:very long-chain fatty acid catabolic process"/>
    <property type="evidence" value="ECO:0007669"/>
    <property type="project" value="TreeGrafter"/>
</dbReference>
<keyword evidence="4" id="KW-0813">Transport</keyword>
<comment type="subcellular location">
    <subcellularLocation>
        <location evidence="1">Endomembrane system</location>
        <topology evidence="1">Multi-pass membrane protein</topology>
    </subcellularLocation>
    <subcellularLocation>
        <location evidence="2">Peroxisome</location>
    </subcellularLocation>
</comment>
<keyword evidence="8" id="KW-0067">ATP-binding</keyword>
<evidence type="ECO:0000256" key="8">
    <source>
        <dbReference type="ARBA" id="ARBA00022840"/>
    </source>
</evidence>
<protein>
    <recommendedName>
        <fullName evidence="13">ABC transporter domain-containing protein</fullName>
    </recommendedName>
</protein>
<comment type="similarity">
    <text evidence="3">Belongs to the ABC transporter superfamily. ABCD family. Peroxisomal fatty acyl CoA transporter (TC 3.A.1.203) subfamily.</text>
</comment>
<organism evidence="14 15">
    <name type="scientific">Batrachochytrium dendrobatidis (strain JEL423)</name>
    <dbReference type="NCBI Taxonomy" id="403673"/>
    <lineage>
        <taxon>Eukaryota</taxon>
        <taxon>Fungi</taxon>
        <taxon>Fungi incertae sedis</taxon>
        <taxon>Chytridiomycota</taxon>
        <taxon>Chytridiomycota incertae sedis</taxon>
        <taxon>Chytridiomycetes</taxon>
        <taxon>Rhizophydiales</taxon>
        <taxon>Rhizophydiales incertae sedis</taxon>
        <taxon>Batrachochytrium</taxon>
    </lineage>
</organism>
<dbReference type="SUPFAM" id="SSF90123">
    <property type="entry name" value="ABC transporter transmembrane region"/>
    <property type="match status" value="1"/>
</dbReference>
<dbReference type="GO" id="GO:0015910">
    <property type="term" value="P:long-chain fatty acid import into peroxisome"/>
    <property type="evidence" value="ECO:0007669"/>
    <property type="project" value="TreeGrafter"/>
</dbReference>
<dbReference type="Pfam" id="PF06472">
    <property type="entry name" value="ABC_membrane_2"/>
    <property type="match status" value="1"/>
</dbReference>
<dbReference type="InterPro" id="IPR027417">
    <property type="entry name" value="P-loop_NTPase"/>
</dbReference>
<dbReference type="GO" id="GO:0140359">
    <property type="term" value="F:ABC-type transporter activity"/>
    <property type="evidence" value="ECO:0007669"/>
    <property type="project" value="InterPro"/>
</dbReference>
<dbReference type="EMBL" id="DS022302">
    <property type="protein sequence ID" value="OAJ39240.1"/>
    <property type="molecule type" value="Genomic_DNA"/>
</dbReference>
<dbReference type="GO" id="GO:0016887">
    <property type="term" value="F:ATP hydrolysis activity"/>
    <property type="evidence" value="ECO:0007669"/>
    <property type="project" value="InterPro"/>
</dbReference>
<evidence type="ECO:0000256" key="4">
    <source>
        <dbReference type="ARBA" id="ARBA00022448"/>
    </source>
</evidence>
<dbReference type="VEuPathDB" id="FungiDB:BDEG_23102"/>
<evidence type="ECO:0000256" key="1">
    <source>
        <dbReference type="ARBA" id="ARBA00004127"/>
    </source>
</evidence>
<keyword evidence="7" id="KW-0378">Hydrolase</keyword>
<dbReference type="InterPro" id="IPR017871">
    <property type="entry name" value="ABC_transporter-like_CS"/>
</dbReference>
<proteinExistence type="inferred from homology"/>
<dbReference type="AlphaFoldDB" id="A0A177WIB4"/>
<name>A0A177WIB4_BATDL</name>
<evidence type="ECO:0000259" key="13">
    <source>
        <dbReference type="PROSITE" id="PS50893"/>
    </source>
</evidence>
<dbReference type="InterPro" id="IPR003439">
    <property type="entry name" value="ABC_transporter-like_ATP-bd"/>
</dbReference>
<dbReference type="PROSITE" id="PS00211">
    <property type="entry name" value="ABC_TRANSPORTER_1"/>
    <property type="match status" value="1"/>
</dbReference>
<dbReference type="Gene3D" id="3.40.50.300">
    <property type="entry name" value="P-loop containing nucleotide triphosphate hydrolases"/>
    <property type="match status" value="1"/>
</dbReference>
<evidence type="ECO:0000256" key="5">
    <source>
        <dbReference type="ARBA" id="ARBA00022692"/>
    </source>
</evidence>
<dbReference type="GO" id="GO:0005324">
    <property type="term" value="F:long-chain fatty acid transmembrane transporter activity"/>
    <property type="evidence" value="ECO:0007669"/>
    <property type="project" value="TreeGrafter"/>
</dbReference>
<evidence type="ECO:0000256" key="10">
    <source>
        <dbReference type="ARBA" id="ARBA00022989"/>
    </source>
</evidence>
<dbReference type="SUPFAM" id="SSF52540">
    <property type="entry name" value="P-loop containing nucleoside triphosphate hydrolases"/>
    <property type="match status" value="1"/>
</dbReference>
<evidence type="ECO:0000256" key="3">
    <source>
        <dbReference type="ARBA" id="ARBA00008575"/>
    </source>
</evidence>
<evidence type="ECO:0000313" key="14">
    <source>
        <dbReference type="EMBL" id="OAJ39240.1"/>
    </source>
</evidence>
<reference evidence="14 15" key="2">
    <citation type="submission" date="2016-05" db="EMBL/GenBank/DDBJ databases">
        <title>Lineage-specific infection strategies underlie the spectrum of fungal disease in amphibians.</title>
        <authorList>
            <person name="Cuomo C.A."/>
            <person name="Farrer R.A."/>
            <person name="James T."/>
            <person name="Longcore J."/>
            <person name="Birren B."/>
        </authorList>
    </citation>
    <scope>NUCLEOTIDE SEQUENCE [LARGE SCALE GENOMIC DNA]</scope>
    <source>
        <strain evidence="14 15">JEL423</strain>
    </source>
</reference>